<evidence type="ECO:0000313" key="3">
    <source>
        <dbReference type="Proteomes" id="UP000326759"/>
    </source>
</evidence>
<keyword evidence="3" id="KW-1185">Reference proteome</keyword>
<name>A0A5N5TGP9_9CRUS</name>
<reference evidence="2 3" key="1">
    <citation type="journal article" date="2019" name="PLoS Biol.">
        <title>Sex chromosomes control vertical transmission of feminizing Wolbachia symbionts in an isopod.</title>
        <authorList>
            <person name="Becking T."/>
            <person name="Chebbi M.A."/>
            <person name="Giraud I."/>
            <person name="Moumen B."/>
            <person name="Laverre T."/>
            <person name="Caubet Y."/>
            <person name="Peccoud J."/>
            <person name="Gilbert C."/>
            <person name="Cordaux R."/>
        </authorList>
    </citation>
    <scope>NUCLEOTIDE SEQUENCE [LARGE SCALE GENOMIC DNA]</scope>
    <source>
        <strain evidence="2">ANa2</strain>
        <tissue evidence="2">Whole body excluding digestive tract and cuticle</tissue>
    </source>
</reference>
<sequence>MGTRILMVHGHLVRSQRHNSRCFSYLLRFFSNQKRDSDTTANSCQNPSSKVENTDSSLDSKWLNIKAGIFGPIDNRLRLPGDIGFHHDFVVKANIKRKPTLMQRRENIIDSIMSVPGEGLLDSVSEKDYKMKSGLFNLELQSVRKLISSFENYDKHYDVELTAFRCPNLLKKDFQLLFPNHDVESKRLTVLLMCQKTKYDMSGWSEDIEEEREFVNRRFIECAEIMCKSLRDYGFWADYIDPSSGRPALGPYTNSTFFETDERYRYLGLHIEDLGCCKVLSHPEWGTNIFAGTIFTDAEDEIAETISKTLLFPGKLQISLK</sequence>
<dbReference type="GO" id="GO:0005739">
    <property type="term" value="C:mitochondrion"/>
    <property type="evidence" value="ECO:0007669"/>
    <property type="project" value="TreeGrafter"/>
</dbReference>
<dbReference type="Proteomes" id="UP000326759">
    <property type="component" value="Unassembled WGS sequence"/>
</dbReference>
<evidence type="ECO:0000256" key="1">
    <source>
        <dbReference type="SAM" id="MobiDB-lite"/>
    </source>
</evidence>
<accession>A0A5N5TGP9</accession>
<dbReference type="InterPro" id="IPR019362">
    <property type="entry name" value="MMADHC"/>
</dbReference>
<dbReference type="GO" id="GO:0009235">
    <property type="term" value="P:cobalamin metabolic process"/>
    <property type="evidence" value="ECO:0007669"/>
    <property type="project" value="InterPro"/>
</dbReference>
<gene>
    <name evidence="2" type="primary">MMADHC</name>
    <name evidence="2" type="ORF">Anas_00012</name>
</gene>
<dbReference type="OrthoDB" id="10263782at2759"/>
<dbReference type="AlphaFoldDB" id="A0A5N5TGP9"/>
<feature type="compositionally biased region" description="Polar residues" evidence="1">
    <location>
        <begin position="39"/>
        <end position="55"/>
    </location>
</feature>
<proteinExistence type="predicted"/>
<comment type="caution">
    <text evidence="2">The sequence shown here is derived from an EMBL/GenBank/DDBJ whole genome shotgun (WGS) entry which is preliminary data.</text>
</comment>
<dbReference type="EMBL" id="SEYY01001125">
    <property type="protein sequence ID" value="KAB7505722.1"/>
    <property type="molecule type" value="Genomic_DNA"/>
</dbReference>
<dbReference type="PANTHER" id="PTHR13192">
    <property type="entry name" value="MY011 PROTEIN"/>
    <property type="match status" value="1"/>
</dbReference>
<dbReference type="PANTHER" id="PTHR13192:SF3">
    <property type="entry name" value="COBALAMIN TRAFFICKING PROTEIN CBLD"/>
    <property type="match status" value="1"/>
</dbReference>
<protein>
    <submittedName>
        <fullName evidence="2">Methylmalonic aciduria and homocystinuria type D protein, mitochondrial</fullName>
    </submittedName>
</protein>
<dbReference type="Pfam" id="PF10229">
    <property type="entry name" value="MMADHC"/>
    <property type="match status" value="1"/>
</dbReference>
<evidence type="ECO:0000313" key="2">
    <source>
        <dbReference type="EMBL" id="KAB7505722.1"/>
    </source>
</evidence>
<feature type="region of interest" description="Disordered" evidence="1">
    <location>
        <begin position="36"/>
        <end position="55"/>
    </location>
</feature>
<organism evidence="2 3">
    <name type="scientific">Armadillidium nasatum</name>
    <dbReference type="NCBI Taxonomy" id="96803"/>
    <lineage>
        <taxon>Eukaryota</taxon>
        <taxon>Metazoa</taxon>
        <taxon>Ecdysozoa</taxon>
        <taxon>Arthropoda</taxon>
        <taxon>Crustacea</taxon>
        <taxon>Multicrustacea</taxon>
        <taxon>Malacostraca</taxon>
        <taxon>Eumalacostraca</taxon>
        <taxon>Peracarida</taxon>
        <taxon>Isopoda</taxon>
        <taxon>Oniscidea</taxon>
        <taxon>Crinocheta</taxon>
        <taxon>Armadillidiidae</taxon>
        <taxon>Armadillidium</taxon>
    </lineage>
</organism>